<reference evidence="3 4" key="1">
    <citation type="submission" date="2016-12" db="EMBL/GenBank/DDBJ databases">
        <title>Study of bacterial adaptation to deep sea.</title>
        <authorList>
            <person name="Song J."/>
            <person name="Yoshizawa S."/>
            <person name="Kogure K."/>
        </authorList>
    </citation>
    <scope>NUCLEOTIDE SEQUENCE [LARGE SCALE GENOMIC DNA]</scope>
    <source>
        <strain evidence="3 4">SAORIC-165</strain>
    </source>
</reference>
<evidence type="ECO:0000313" key="4">
    <source>
        <dbReference type="Proteomes" id="UP000239907"/>
    </source>
</evidence>
<dbReference type="PANTHER" id="PTHR38045">
    <property type="entry name" value="CHROMOSOME 1, WHOLE GENOME SHOTGUN SEQUENCE"/>
    <property type="match status" value="1"/>
</dbReference>
<dbReference type="SUPFAM" id="SSF48230">
    <property type="entry name" value="Chondroitin AC/alginate lyase"/>
    <property type="match status" value="1"/>
</dbReference>
<dbReference type="Gene3D" id="1.50.10.100">
    <property type="entry name" value="Chondroitin AC/alginate lyase"/>
    <property type="match status" value="1"/>
</dbReference>
<gene>
    <name evidence="3" type="ORF">BSZ32_06700</name>
</gene>
<feature type="domain" description="Heparinase II/III-like C-terminal" evidence="2">
    <location>
        <begin position="368"/>
        <end position="556"/>
    </location>
</feature>
<name>A0A2S7U1F5_9BACT</name>
<comment type="caution">
    <text evidence="3">The sequence shown here is derived from an EMBL/GenBank/DDBJ whole genome shotgun (WGS) entry which is preliminary data.</text>
</comment>
<proteinExistence type="predicted"/>
<dbReference type="Proteomes" id="UP000239907">
    <property type="component" value="Unassembled WGS sequence"/>
</dbReference>
<dbReference type="GO" id="GO:0030313">
    <property type="term" value="C:cell envelope"/>
    <property type="evidence" value="ECO:0007669"/>
    <property type="project" value="UniProtKB-SubCell"/>
</dbReference>
<protein>
    <recommendedName>
        <fullName evidence="2">Heparinase II/III-like C-terminal domain-containing protein</fullName>
    </recommendedName>
</protein>
<evidence type="ECO:0000256" key="1">
    <source>
        <dbReference type="ARBA" id="ARBA00004196"/>
    </source>
</evidence>
<dbReference type="GO" id="GO:0016829">
    <property type="term" value="F:lyase activity"/>
    <property type="evidence" value="ECO:0007669"/>
    <property type="project" value="InterPro"/>
</dbReference>
<dbReference type="Pfam" id="PF07940">
    <property type="entry name" value="Hepar_II_III_C"/>
    <property type="match status" value="1"/>
</dbReference>
<dbReference type="Gene3D" id="2.70.98.70">
    <property type="match status" value="1"/>
</dbReference>
<dbReference type="RefSeq" id="WP_105042728.1">
    <property type="nucleotide sequence ID" value="NZ_MQWA01000001.1"/>
</dbReference>
<dbReference type="PANTHER" id="PTHR38045:SF1">
    <property type="entry name" value="HEPARINASE II_III-LIKE PROTEIN"/>
    <property type="match status" value="1"/>
</dbReference>
<evidence type="ECO:0000259" key="2">
    <source>
        <dbReference type="Pfam" id="PF07940"/>
    </source>
</evidence>
<dbReference type="OrthoDB" id="175534at2"/>
<organism evidence="3 4">
    <name type="scientific">Rubritalea profundi</name>
    <dbReference type="NCBI Taxonomy" id="1658618"/>
    <lineage>
        <taxon>Bacteria</taxon>
        <taxon>Pseudomonadati</taxon>
        <taxon>Verrucomicrobiota</taxon>
        <taxon>Verrucomicrobiia</taxon>
        <taxon>Verrucomicrobiales</taxon>
        <taxon>Rubritaleaceae</taxon>
        <taxon>Rubritalea</taxon>
    </lineage>
</organism>
<comment type="subcellular location">
    <subcellularLocation>
        <location evidence="1">Cell envelope</location>
    </subcellularLocation>
</comment>
<dbReference type="AlphaFoldDB" id="A0A2S7U1F5"/>
<sequence>MLKNVALLCWITTAVCYGDLAEKPHPRLWMSETTEMAVRDKIENDPLAKQLHQAALVEADRIINVRTSRYDIPDGRRLLGESRHALKIIIHTAWAWRLTGEEKYRLRTIKELEAACSLVDWNPSHFLDTAEMATAVAIGYDWLYPTLTAKQKEMCQQAIIQKALVPAKIRFDRDEWWTSARNNWAQVCGSGIGIAAAAIAGDNEKLSNELFPQCVALVERCKRFYEPDGMYPEGPGYWQYGTNYHVMLIAACNELRYKMETPASLGKSGDSMMHLTSPTLLPFNFADGKARAATPSPAQSWIASHYKKSAQASDLRNRLSKALSSKMETSRTAPLTVLWLPDAPNENENLATYAFFNGEQSAAIFRSKWSSDASWFAIKGGTPEGGHGHMDVGSFCYDAHGVRWIHDLGGDDYNMPGYFSDQRFSYYRLQNRSHNTLEIGGKLQDAASEPCPIVATTSGETSASAKFDLTHAYADSAKAVTRTAEFDKSSGTARITDAITAPSGDVVWRAFTRATCDIAGNSVTLTQDGKSITLTRLSKTGIWSIEQASPPKDIENPNVGYRVITLTVPKQNRTSIDVEIRP</sequence>
<accession>A0A2S7U1F5</accession>
<dbReference type="InterPro" id="IPR012480">
    <property type="entry name" value="Hepar_II_III_C"/>
</dbReference>
<keyword evidence="4" id="KW-1185">Reference proteome</keyword>
<dbReference type="EMBL" id="MQWA01000001">
    <property type="protein sequence ID" value="PQJ28224.1"/>
    <property type="molecule type" value="Genomic_DNA"/>
</dbReference>
<dbReference type="InterPro" id="IPR008929">
    <property type="entry name" value="Chondroitin_lyas"/>
</dbReference>
<evidence type="ECO:0000313" key="3">
    <source>
        <dbReference type="EMBL" id="PQJ28224.1"/>
    </source>
</evidence>